<dbReference type="AlphaFoldDB" id="A0A9N7N8B9"/>
<organism evidence="2 3">
    <name type="scientific">Striga hermonthica</name>
    <name type="common">Purple witchweed</name>
    <name type="synonym">Buchnera hermonthica</name>
    <dbReference type="NCBI Taxonomy" id="68872"/>
    <lineage>
        <taxon>Eukaryota</taxon>
        <taxon>Viridiplantae</taxon>
        <taxon>Streptophyta</taxon>
        <taxon>Embryophyta</taxon>
        <taxon>Tracheophyta</taxon>
        <taxon>Spermatophyta</taxon>
        <taxon>Magnoliopsida</taxon>
        <taxon>eudicotyledons</taxon>
        <taxon>Gunneridae</taxon>
        <taxon>Pentapetalae</taxon>
        <taxon>asterids</taxon>
        <taxon>lamiids</taxon>
        <taxon>Lamiales</taxon>
        <taxon>Orobanchaceae</taxon>
        <taxon>Buchnereae</taxon>
        <taxon>Striga</taxon>
    </lineage>
</organism>
<protein>
    <submittedName>
        <fullName evidence="2">Uncharacterized protein</fullName>
    </submittedName>
</protein>
<dbReference type="Proteomes" id="UP001153555">
    <property type="component" value="Unassembled WGS sequence"/>
</dbReference>
<evidence type="ECO:0000313" key="2">
    <source>
        <dbReference type="EMBL" id="CAA0829001.1"/>
    </source>
</evidence>
<keyword evidence="3" id="KW-1185">Reference proteome</keyword>
<sequence>APIDVTQFEDVSPFYGGVADVEGTSTSHVHNFGEGTSSTVRECYNEEERDEDFIPGEDSFTDDTSETESDRSINEESEPEFTEEHPFPSSSQHVYREMGEWDPSCVDRDEHVGLRWNGNVETIRLGTVFQSKEEAQMGIMNWN</sequence>
<accession>A0A9N7N8B9</accession>
<feature type="region of interest" description="Disordered" evidence="1">
    <location>
        <begin position="46"/>
        <end position="96"/>
    </location>
</feature>
<proteinExistence type="predicted"/>
<evidence type="ECO:0000256" key="1">
    <source>
        <dbReference type="SAM" id="MobiDB-lite"/>
    </source>
</evidence>
<name>A0A9N7N8B9_STRHE</name>
<feature type="non-terminal residue" evidence="2">
    <location>
        <position position="1"/>
    </location>
</feature>
<feature type="non-terminal residue" evidence="2">
    <location>
        <position position="143"/>
    </location>
</feature>
<gene>
    <name evidence="2" type="ORF">SHERM_24593</name>
</gene>
<dbReference type="EMBL" id="CACSLK010027773">
    <property type="protein sequence ID" value="CAA0829001.1"/>
    <property type="molecule type" value="Genomic_DNA"/>
</dbReference>
<reference evidence="2" key="1">
    <citation type="submission" date="2019-12" db="EMBL/GenBank/DDBJ databases">
        <authorList>
            <person name="Scholes J."/>
        </authorList>
    </citation>
    <scope>NUCLEOTIDE SEQUENCE</scope>
</reference>
<feature type="compositionally biased region" description="Acidic residues" evidence="1">
    <location>
        <begin position="46"/>
        <end position="67"/>
    </location>
</feature>
<evidence type="ECO:0000313" key="3">
    <source>
        <dbReference type="Proteomes" id="UP001153555"/>
    </source>
</evidence>
<comment type="caution">
    <text evidence="2">The sequence shown here is derived from an EMBL/GenBank/DDBJ whole genome shotgun (WGS) entry which is preliminary data.</text>
</comment>